<dbReference type="AlphaFoldDB" id="A0A0K6IKE6"/>
<dbReference type="InterPro" id="IPR050238">
    <property type="entry name" value="DNA_Rep/Repair_Clamp_Loader"/>
</dbReference>
<keyword evidence="2" id="KW-0808">Transferase</keyword>
<dbReference type="OrthoDB" id="9811073at2"/>
<keyword evidence="2" id="KW-0548">Nucleotidyltransferase</keyword>
<evidence type="ECO:0000256" key="2">
    <source>
        <dbReference type="ARBA" id="ARBA00022932"/>
    </source>
</evidence>
<name>A0A0K6IKE6_9GAMM</name>
<dbReference type="RefSeq" id="WP_055462516.1">
    <property type="nucleotide sequence ID" value="NZ_CYHG01000003.1"/>
</dbReference>
<dbReference type="GO" id="GO:0006261">
    <property type="term" value="P:DNA-templated DNA replication"/>
    <property type="evidence" value="ECO:0007669"/>
    <property type="project" value="TreeGrafter"/>
</dbReference>
<dbReference type="STRING" id="1137284.GCA_001418205_01417"/>
<keyword evidence="2" id="KW-0239">DNA-directed DNA polymerase</keyword>
<evidence type="ECO:0000313" key="5">
    <source>
        <dbReference type="Proteomes" id="UP000182769"/>
    </source>
</evidence>
<reference evidence="5" key="1">
    <citation type="submission" date="2015-08" db="EMBL/GenBank/DDBJ databases">
        <authorList>
            <person name="Varghese N."/>
        </authorList>
    </citation>
    <scope>NUCLEOTIDE SEQUENCE [LARGE SCALE GENOMIC DNA]</scope>
    <source>
        <strain evidence="5">JCM 18476</strain>
    </source>
</reference>
<dbReference type="Pfam" id="PF13177">
    <property type="entry name" value="DNA_pol3_delta2"/>
    <property type="match status" value="1"/>
</dbReference>
<dbReference type="Proteomes" id="UP000182769">
    <property type="component" value="Unassembled WGS sequence"/>
</dbReference>
<dbReference type="PANTHER" id="PTHR11669">
    <property type="entry name" value="REPLICATION FACTOR C / DNA POLYMERASE III GAMMA-TAU SUBUNIT"/>
    <property type="match status" value="1"/>
</dbReference>
<protein>
    <recommendedName>
        <fullName evidence="1">DNA-directed DNA polymerase</fullName>
        <ecNumber evidence="1">2.7.7.7</ecNumber>
    </recommendedName>
</protein>
<evidence type="ECO:0000313" key="4">
    <source>
        <dbReference type="EMBL" id="CUB03566.1"/>
    </source>
</evidence>
<dbReference type="EMBL" id="CYHG01000003">
    <property type="protein sequence ID" value="CUB03566.1"/>
    <property type="molecule type" value="Genomic_DNA"/>
</dbReference>
<gene>
    <name evidence="4" type="ORF">Ga0061065_103417</name>
</gene>
<dbReference type="InterPro" id="IPR027417">
    <property type="entry name" value="P-loop_NTPase"/>
</dbReference>
<dbReference type="GO" id="GO:0003887">
    <property type="term" value="F:DNA-directed DNA polymerase activity"/>
    <property type="evidence" value="ECO:0007669"/>
    <property type="project" value="UniProtKB-KW"/>
</dbReference>
<keyword evidence="5" id="KW-1185">Reference proteome</keyword>
<proteinExistence type="predicted"/>
<dbReference type="InterPro" id="IPR004622">
    <property type="entry name" value="DNA_pol_HolB"/>
</dbReference>
<evidence type="ECO:0000256" key="1">
    <source>
        <dbReference type="ARBA" id="ARBA00012417"/>
    </source>
</evidence>
<dbReference type="GO" id="GO:0009360">
    <property type="term" value="C:DNA polymerase III complex"/>
    <property type="evidence" value="ECO:0007669"/>
    <property type="project" value="TreeGrafter"/>
</dbReference>
<dbReference type="GO" id="GO:0008408">
    <property type="term" value="F:3'-5' exonuclease activity"/>
    <property type="evidence" value="ECO:0007669"/>
    <property type="project" value="InterPro"/>
</dbReference>
<dbReference type="Gene3D" id="3.40.50.300">
    <property type="entry name" value="P-loop containing nucleotide triphosphate hydrolases"/>
    <property type="match status" value="1"/>
</dbReference>
<dbReference type="NCBIfam" id="TIGR00678">
    <property type="entry name" value="holB"/>
    <property type="match status" value="1"/>
</dbReference>
<organism evidence="4 5">
    <name type="scientific">Marinomonas fungiae</name>
    <dbReference type="NCBI Taxonomy" id="1137284"/>
    <lineage>
        <taxon>Bacteria</taxon>
        <taxon>Pseudomonadati</taxon>
        <taxon>Pseudomonadota</taxon>
        <taxon>Gammaproteobacteria</taxon>
        <taxon>Oceanospirillales</taxon>
        <taxon>Oceanospirillaceae</taxon>
        <taxon>Marinomonas</taxon>
    </lineage>
</organism>
<evidence type="ECO:0000256" key="3">
    <source>
        <dbReference type="ARBA" id="ARBA00049244"/>
    </source>
</evidence>
<dbReference type="PANTHER" id="PTHR11669:SF8">
    <property type="entry name" value="DNA POLYMERASE III SUBUNIT DELTA"/>
    <property type="match status" value="1"/>
</dbReference>
<dbReference type="EC" id="2.7.7.7" evidence="1"/>
<dbReference type="SUPFAM" id="SSF52540">
    <property type="entry name" value="P-loop containing nucleoside triphosphate hydrolases"/>
    <property type="match status" value="1"/>
</dbReference>
<comment type="catalytic activity">
    <reaction evidence="3">
        <text>DNA(n) + a 2'-deoxyribonucleoside 5'-triphosphate = DNA(n+1) + diphosphate</text>
        <dbReference type="Rhea" id="RHEA:22508"/>
        <dbReference type="Rhea" id="RHEA-COMP:17339"/>
        <dbReference type="Rhea" id="RHEA-COMP:17340"/>
        <dbReference type="ChEBI" id="CHEBI:33019"/>
        <dbReference type="ChEBI" id="CHEBI:61560"/>
        <dbReference type="ChEBI" id="CHEBI:173112"/>
        <dbReference type="EC" id="2.7.7.7"/>
    </reaction>
</comment>
<accession>A0A0K6IKE6</accession>
<sequence>MSALAPWLEQDYQQAQQWRRQGKFHHALLISGINGVGQNAFAEAVAKLLLCEKTDNAPCGQCHSCQVAKADTHPDLMVLDGQEGGIRVDAVRQVVAKVANKPQLGYSKVVLLHDAHQMNVNAANAILKALEEPPASTFFVLTTHTSRSLMPTILSRCQRMTLPTPNADQVSQWLLNEANVDASNLLWFSQTPYHLLSLTQSPSFDMLQQLPTWLAEWLHGNLRSDELGSKASKETTADFIDGLLALLTQAVQYTVTNQCHAHVHGAVTGLLARYDIYRLMGFIQQLTHLKSQLDKTHLNPTIQIIGELNSW</sequence>